<keyword evidence="2" id="KW-0649">Protein kinase inhibitor</keyword>
<dbReference type="GO" id="GO:0051726">
    <property type="term" value="P:regulation of cell cycle"/>
    <property type="evidence" value="ECO:0007669"/>
    <property type="project" value="InterPro"/>
</dbReference>
<organism evidence="5 6">
    <name type="scientific">Ciona savignyi</name>
    <name type="common">Pacific transparent sea squirt</name>
    <dbReference type="NCBI Taxonomy" id="51511"/>
    <lineage>
        <taxon>Eukaryota</taxon>
        <taxon>Metazoa</taxon>
        <taxon>Chordata</taxon>
        <taxon>Tunicata</taxon>
        <taxon>Ascidiacea</taxon>
        <taxon>Phlebobranchia</taxon>
        <taxon>Cionidae</taxon>
        <taxon>Ciona</taxon>
    </lineage>
</organism>
<protein>
    <recommendedName>
        <fullName evidence="4">Cyclin-dependent kinase inhibitor domain-containing protein</fullName>
    </recommendedName>
</protein>
<dbReference type="FunCoup" id="H2YR41">
    <property type="interactions" value="1"/>
</dbReference>
<feature type="compositionally biased region" description="Polar residues" evidence="3">
    <location>
        <begin position="153"/>
        <end position="162"/>
    </location>
</feature>
<proteinExistence type="inferred from homology"/>
<dbReference type="GeneTree" id="ENSGT00660000097380"/>
<name>H2YR41_CIOSA</name>
<sequence>MADRKPPTQQLQKVRGVGSARRNLFGRDDKTSDALEKETEELDAKQQKRFLETWNFDPKNGKPLDGPYEWDTGTALHERTRLLHVPAPHSGGVERTDGGNTEVNNISSETSQSSRDGESSSTMSDRPTITSDPQENQTKRRKLSSTEPADDITPSTQKDPRL</sequence>
<dbReference type="GO" id="GO:0005634">
    <property type="term" value="C:nucleus"/>
    <property type="evidence" value="ECO:0007669"/>
    <property type="project" value="InterPro"/>
</dbReference>
<accession>H2YR41</accession>
<evidence type="ECO:0000313" key="6">
    <source>
        <dbReference type="Proteomes" id="UP000007875"/>
    </source>
</evidence>
<reference evidence="5" key="2">
    <citation type="submission" date="2025-08" db="UniProtKB">
        <authorList>
            <consortium name="Ensembl"/>
        </authorList>
    </citation>
    <scope>IDENTIFICATION</scope>
</reference>
<reference evidence="6" key="1">
    <citation type="submission" date="2003-08" db="EMBL/GenBank/DDBJ databases">
        <authorList>
            <person name="Birren B."/>
            <person name="Nusbaum C."/>
            <person name="Abebe A."/>
            <person name="Abouelleil A."/>
            <person name="Adekoya E."/>
            <person name="Ait-zahra M."/>
            <person name="Allen N."/>
            <person name="Allen T."/>
            <person name="An P."/>
            <person name="Anderson M."/>
            <person name="Anderson S."/>
            <person name="Arachchi H."/>
            <person name="Armbruster J."/>
            <person name="Bachantsang P."/>
            <person name="Baldwin J."/>
            <person name="Barry A."/>
            <person name="Bayul T."/>
            <person name="Blitshsteyn B."/>
            <person name="Bloom T."/>
            <person name="Blye J."/>
            <person name="Boguslavskiy L."/>
            <person name="Borowsky M."/>
            <person name="Boukhgalter B."/>
            <person name="Brunache A."/>
            <person name="Butler J."/>
            <person name="Calixte N."/>
            <person name="Calvo S."/>
            <person name="Camarata J."/>
            <person name="Campo K."/>
            <person name="Chang J."/>
            <person name="Cheshatsang Y."/>
            <person name="Citroen M."/>
            <person name="Collymore A."/>
            <person name="Considine T."/>
            <person name="Cook A."/>
            <person name="Cooke P."/>
            <person name="Corum B."/>
            <person name="Cuomo C."/>
            <person name="David R."/>
            <person name="Dawoe T."/>
            <person name="Degray S."/>
            <person name="Dodge S."/>
            <person name="Dooley K."/>
            <person name="Dorje P."/>
            <person name="Dorjee K."/>
            <person name="Dorris L."/>
            <person name="Duffey N."/>
            <person name="Dupes A."/>
            <person name="Elkins T."/>
            <person name="Engels R."/>
            <person name="Erickson J."/>
            <person name="Farina A."/>
            <person name="Faro S."/>
            <person name="Ferreira P."/>
            <person name="Fischer H."/>
            <person name="Fitzgerald M."/>
            <person name="Foley K."/>
            <person name="Gage D."/>
            <person name="Galagan J."/>
            <person name="Gearin G."/>
            <person name="Gnerre S."/>
            <person name="Gnirke A."/>
            <person name="Goyette A."/>
            <person name="Graham J."/>
            <person name="Grandbois E."/>
            <person name="Gyaltsen K."/>
            <person name="Hafez N."/>
            <person name="Hagopian D."/>
            <person name="Hagos B."/>
            <person name="Hall J."/>
            <person name="Hatcher B."/>
            <person name="Heller A."/>
            <person name="Higgins H."/>
            <person name="Honan T."/>
            <person name="Horn A."/>
            <person name="Houde N."/>
            <person name="Hughes L."/>
            <person name="Hulme W."/>
            <person name="Husby E."/>
            <person name="Iliev I."/>
            <person name="Jaffe D."/>
            <person name="Jones C."/>
            <person name="Kamal M."/>
            <person name="Kamat A."/>
            <person name="Kamvysselis M."/>
            <person name="Karlsson E."/>
            <person name="Kells C."/>
            <person name="Kieu A."/>
            <person name="Kisner P."/>
            <person name="Kodira C."/>
            <person name="Kulbokas E."/>
            <person name="Labutti K."/>
            <person name="Lama D."/>
            <person name="Landers T."/>
            <person name="Leger J."/>
            <person name="Levine S."/>
            <person name="Lewis D."/>
            <person name="Lewis T."/>
            <person name="Lindblad-toh K."/>
            <person name="Liu X."/>
            <person name="Lokyitsang T."/>
            <person name="Lokyitsang Y."/>
            <person name="Lucien O."/>
            <person name="Lui A."/>
            <person name="Ma L.J."/>
            <person name="Mabbitt R."/>
            <person name="Macdonald J."/>
            <person name="Maclean C."/>
            <person name="Major J."/>
            <person name="Manning J."/>
            <person name="Marabella R."/>
            <person name="Maru K."/>
            <person name="Matthews C."/>
            <person name="Mauceli E."/>
            <person name="Mccarthy M."/>
            <person name="Mcdonough S."/>
            <person name="Mcghee T."/>
            <person name="Meldrim J."/>
            <person name="Meneus L."/>
            <person name="Mesirov J."/>
            <person name="Mihalev A."/>
            <person name="Mihova T."/>
            <person name="Mikkelsen T."/>
            <person name="Mlenga V."/>
            <person name="Moru K."/>
            <person name="Mozes J."/>
            <person name="Mulrain L."/>
            <person name="Munson G."/>
            <person name="Naylor J."/>
            <person name="Newes C."/>
            <person name="Nguyen C."/>
            <person name="Nguyen N."/>
            <person name="Nguyen T."/>
            <person name="Nicol R."/>
            <person name="Nielsen C."/>
            <person name="Nizzari M."/>
            <person name="Norbu C."/>
            <person name="Norbu N."/>
            <person name="O'donnell P."/>
            <person name="Okoawo O."/>
            <person name="O'leary S."/>
            <person name="Omotosho B."/>
            <person name="O'neill K."/>
            <person name="Osman S."/>
            <person name="Parker S."/>
            <person name="Perrin D."/>
            <person name="Phunkhang P."/>
            <person name="Piqani B."/>
            <person name="Purcell S."/>
            <person name="Rachupka T."/>
            <person name="Ramasamy U."/>
            <person name="Rameau R."/>
            <person name="Ray V."/>
            <person name="Raymond C."/>
            <person name="Retta R."/>
            <person name="Richardson S."/>
            <person name="Rise C."/>
            <person name="Rodriguez J."/>
            <person name="Rogers J."/>
            <person name="Rogov P."/>
            <person name="Rutman M."/>
            <person name="Schupbach R."/>
            <person name="Seaman C."/>
            <person name="Settipalli S."/>
            <person name="Sharpe T."/>
            <person name="Sheridan J."/>
            <person name="Sherpa N."/>
            <person name="Shi J."/>
            <person name="Smirnov S."/>
            <person name="Smith C."/>
            <person name="Sougnez C."/>
            <person name="Spencer B."/>
            <person name="Stalker J."/>
            <person name="Stange-thomann N."/>
            <person name="Stavropoulos S."/>
            <person name="Stetson K."/>
            <person name="Stone C."/>
            <person name="Stone S."/>
            <person name="Stubbs M."/>
            <person name="Talamas J."/>
            <person name="Tchuinga P."/>
            <person name="Tenzing P."/>
            <person name="Tesfaye S."/>
            <person name="Theodore J."/>
            <person name="Thoulutsang Y."/>
            <person name="Topham K."/>
            <person name="Towey S."/>
            <person name="Tsamla T."/>
            <person name="Tsomo N."/>
            <person name="Vallee D."/>
            <person name="Vassiliev H."/>
            <person name="Venkataraman V."/>
            <person name="Vinson J."/>
            <person name="Vo A."/>
            <person name="Wade C."/>
            <person name="Wang S."/>
            <person name="Wangchuk T."/>
            <person name="Wangdi T."/>
            <person name="Whittaker C."/>
            <person name="Wilkinson J."/>
            <person name="Wu Y."/>
            <person name="Wyman D."/>
            <person name="Yadav S."/>
            <person name="Yang S."/>
            <person name="Yang X."/>
            <person name="Yeager S."/>
            <person name="Yee E."/>
            <person name="Young G."/>
            <person name="Zainoun J."/>
            <person name="Zembeck L."/>
            <person name="Zimmer A."/>
            <person name="Zody M."/>
            <person name="Lander E."/>
        </authorList>
    </citation>
    <scope>NUCLEOTIDE SEQUENCE [LARGE SCALE GENOMIC DNA]</scope>
</reference>
<feature type="compositionally biased region" description="Basic and acidic residues" evidence="3">
    <location>
        <begin position="25"/>
        <end position="51"/>
    </location>
</feature>
<evidence type="ECO:0000313" key="5">
    <source>
        <dbReference type="Ensembl" id="ENSCSAVP00000007801.1"/>
    </source>
</evidence>
<dbReference type="Ensembl" id="ENSCSAVT00000007905.1">
    <property type="protein sequence ID" value="ENSCSAVP00000007801.1"/>
    <property type="gene ID" value="ENSCSAVG00000004664.1"/>
</dbReference>
<keyword evidence="6" id="KW-1185">Reference proteome</keyword>
<dbReference type="Pfam" id="PF02234">
    <property type="entry name" value="CDI"/>
    <property type="match status" value="1"/>
</dbReference>
<comment type="similarity">
    <text evidence="1">Belongs to the CDI family.</text>
</comment>
<evidence type="ECO:0000256" key="3">
    <source>
        <dbReference type="SAM" id="MobiDB-lite"/>
    </source>
</evidence>
<dbReference type="OMA" id="GRFEWDT"/>
<dbReference type="GO" id="GO:0004861">
    <property type="term" value="F:cyclin-dependent protein serine/threonine kinase inhibitor activity"/>
    <property type="evidence" value="ECO:0007669"/>
    <property type="project" value="InterPro"/>
</dbReference>
<reference evidence="5" key="3">
    <citation type="submission" date="2025-09" db="UniProtKB">
        <authorList>
            <consortium name="Ensembl"/>
        </authorList>
    </citation>
    <scope>IDENTIFICATION</scope>
</reference>
<dbReference type="AlphaFoldDB" id="H2YR41"/>
<dbReference type="HOGENOM" id="CLU_1694867_0_0_1"/>
<evidence type="ECO:0000256" key="2">
    <source>
        <dbReference type="ARBA" id="ARBA00023013"/>
    </source>
</evidence>
<dbReference type="InterPro" id="IPR044898">
    <property type="entry name" value="CDI_dom_sf"/>
</dbReference>
<evidence type="ECO:0000256" key="1">
    <source>
        <dbReference type="ARBA" id="ARBA00006726"/>
    </source>
</evidence>
<evidence type="ECO:0000259" key="4">
    <source>
        <dbReference type="Pfam" id="PF02234"/>
    </source>
</evidence>
<dbReference type="InParanoid" id="H2YR41"/>
<dbReference type="Proteomes" id="UP000007875">
    <property type="component" value="Unassembled WGS sequence"/>
</dbReference>
<dbReference type="Gene3D" id="4.10.365.10">
    <property type="entry name" value="p27"/>
    <property type="match status" value="1"/>
</dbReference>
<dbReference type="InterPro" id="IPR003175">
    <property type="entry name" value="CDI_dom"/>
</dbReference>
<feature type="domain" description="Cyclin-dependent kinase inhibitor" evidence="4">
    <location>
        <begin position="23"/>
        <end position="71"/>
    </location>
</feature>
<feature type="region of interest" description="Disordered" evidence="3">
    <location>
        <begin position="1"/>
        <end position="162"/>
    </location>
</feature>
<feature type="compositionally biased region" description="Polar residues" evidence="3">
    <location>
        <begin position="98"/>
        <end position="136"/>
    </location>
</feature>